<evidence type="ECO:0000313" key="13">
    <source>
        <dbReference type="Proteomes" id="UP000078090"/>
    </source>
</evidence>
<dbReference type="InterPro" id="IPR045864">
    <property type="entry name" value="aa-tRNA-synth_II/BPL/LPL"/>
</dbReference>
<dbReference type="GO" id="GO:0005737">
    <property type="term" value="C:cytoplasm"/>
    <property type="evidence" value="ECO:0007669"/>
    <property type="project" value="UniProtKB-SubCell"/>
</dbReference>
<comment type="pathway">
    <text evidence="1 6 7">Protein modification; protein lipoylation via endogenous pathway; protein N(6)-(lipoyl)lysine from octanoyl-[acyl-carrier-protein]: step 1/2.</text>
</comment>
<comment type="function">
    <text evidence="5 6 7">Catalyzes the transfer of endogenously produced octanoic acid from octanoyl-acyl-carrier-protein onto the lipoyl domains of lipoate-dependent enzymes. Lipoyl-ACP can also act as a substrate although octanoyl-ACP is likely to be the physiological substrate.</text>
</comment>
<dbReference type="PIRSF" id="PIRSF016262">
    <property type="entry name" value="LPLase"/>
    <property type="match status" value="1"/>
</dbReference>
<dbReference type="FunFam" id="3.30.930.10:FF:000020">
    <property type="entry name" value="Octanoyltransferase"/>
    <property type="match status" value="1"/>
</dbReference>
<gene>
    <name evidence="6" type="primary">lipB</name>
    <name evidence="12" type="ORF">A1332_20675</name>
</gene>
<feature type="active site" description="Acyl-thioester intermediate" evidence="6 8">
    <location>
        <position position="170"/>
    </location>
</feature>
<dbReference type="PANTHER" id="PTHR10993:SF7">
    <property type="entry name" value="LIPOYLTRANSFERASE 2, MITOCHONDRIAL-RELATED"/>
    <property type="match status" value="1"/>
</dbReference>
<dbReference type="NCBIfam" id="NF010922">
    <property type="entry name" value="PRK14342.1"/>
    <property type="match status" value="1"/>
</dbReference>
<feature type="binding site" evidence="6 9">
    <location>
        <begin position="139"/>
        <end position="141"/>
    </location>
    <ligand>
        <name>substrate</name>
    </ligand>
</feature>
<sequence>MPSKAATVLRNLGRQDYLGVWQAMQQFTAERDGDTADQIWIVEHSPVYTLGLNGKREHLLKANAIEIVESDRGGQVTYHGPGQLVIYLLADLRRLNKGPRQMVTILENAVINALRQYGIAAQAQPKAPGVYVNERKIASLGLRIKHGCCYHGLSINNDMDLAPFADINPCGYAGLQVTQLADLGVKISTQELAVPVVHQLLQAIEI</sequence>
<dbReference type="GO" id="GO:0009249">
    <property type="term" value="P:protein lipoylation"/>
    <property type="evidence" value="ECO:0007669"/>
    <property type="project" value="InterPro"/>
</dbReference>
<reference evidence="12 13" key="1">
    <citation type="submission" date="2016-03" db="EMBL/GenBank/DDBJ databases">
        <authorList>
            <person name="Ploux O."/>
        </authorList>
    </citation>
    <scope>NUCLEOTIDE SEQUENCE [LARGE SCALE GENOMIC DNA]</scope>
    <source>
        <strain evidence="12 13">R-45363</strain>
    </source>
</reference>
<dbReference type="PROSITE" id="PS01313">
    <property type="entry name" value="LIPB"/>
    <property type="match status" value="1"/>
</dbReference>
<dbReference type="Gene3D" id="3.30.930.10">
    <property type="entry name" value="Bira Bifunctional Protein, Domain 2"/>
    <property type="match status" value="1"/>
</dbReference>
<evidence type="ECO:0000259" key="11">
    <source>
        <dbReference type="PROSITE" id="PS51733"/>
    </source>
</evidence>
<dbReference type="Proteomes" id="UP000078090">
    <property type="component" value="Unassembled WGS sequence"/>
</dbReference>
<comment type="caution">
    <text evidence="12">The sequence shown here is derived from an EMBL/GenBank/DDBJ whole genome shotgun (WGS) entry which is preliminary data.</text>
</comment>
<evidence type="ECO:0000256" key="9">
    <source>
        <dbReference type="PIRSR" id="PIRSR016262-2"/>
    </source>
</evidence>
<dbReference type="EC" id="2.3.1.181" evidence="6 7"/>
<dbReference type="InterPro" id="IPR000544">
    <property type="entry name" value="Octanoyltransferase"/>
</dbReference>
<evidence type="ECO:0000256" key="4">
    <source>
        <dbReference type="ARBA" id="ARBA00023315"/>
    </source>
</evidence>
<feature type="site" description="Lowers pKa of active site Cys" evidence="6 10">
    <location>
        <position position="136"/>
    </location>
</feature>
<dbReference type="GO" id="GO:0033819">
    <property type="term" value="F:lipoyl(octanoyl) transferase activity"/>
    <property type="evidence" value="ECO:0007669"/>
    <property type="project" value="UniProtKB-EC"/>
</dbReference>
<dbReference type="SUPFAM" id="SSF55681">
    <property type="entry name" value="Class II aaRS and biotin synthetases"/>
    <property type="match status" value="1"/>
</dbReference>
<evidence type="ECO:0000256" key="3">
    <source>
        <dbReference type="ARBA" id="ARBA00022679"/>
    </source>
</evidence>
<feature type="binding site" evidence="6 9">
    <location>
        <begin position="152"/>
        <end position="154"/>
    </location>
    <ligand>
        <name>substrate</name>
    </ligand>
</feature>
<comment type="catalytic activity">
    <reaction evidence="6 7">
        <text>octanoyl-[ACP] + L-lysyl-[protein] = N(6)-octanoyl-L-lysyl-[protein] + holo-[ACP] + H(+)</text>
        <dbReference type="Rhea" id="RHEA:17665"/>
        <dbReference type="Rhea" id="RHEA-COMP:9636"/>
        <dbReference type="Rhea" id="RHEA-COMP:9685"/>
        <dbReference type="Rhea" id="RHEA-COMP:9752"/>
        <dbReference type="Rhea" id="RHEA-COMP:9928"/>
        <dbReference type="ChEBI" id="CHEBI:15378"/>
        <dbReference type="ChEBI" id="CHEBI:29969"/>
        <dbReference type="ChEBI" id="CHEBI:64479"/>
        <dbReference type="ChEBI" id="CHEBI:78463"/>
        <dbReference type="ChEBI" id="CHEBI:78809"/>
        <dbReference type="EC" id="2.3.1.181"/>
    </reaction>
</comment>
<evidence type="ECO:0000256" key="1">
    <source>
        <dbReference type="ARBA" id="ARBA00004821"/>
    </source>
</evidence>
<evidence type="ECO:0000313" key="12">
    <source>
        <dbReference type="EMBL" id="OAH98408.1"/>
    </source>
</evidence>
<dbReference type="Pfam" id="PF21948">
    <property type="entry name" value="LplA-B_cat"/>
    <property type="match status" value="1"/>
</dbReference>
<evidence type="ECO:0000256" key="2">
    <source>
        <dbReference type="ARBA" id="ARBA00022490"/>
    </source>
</evidence>
<comment type="subcellular location">
    <subcellularLocation>
        <location evidence="6">Cytoplasm</location>
    </subcellularLocation>
</comment>
<evidence type="ECO:0000256" key="7">
    <source>
        <dbReference type="PIRNR" id="PIRNR016262"/>
    </source>
</evidence>
<dbReference type="PANTHER" id="PTHR10993">
    <property type="entry name" value="OCTANOYLTRANSFERASE"/>
    <property type="match status" value="1"/>
</dbReference>
<keyword evidence="2 6" id="KW-0963">Cytoplasm</keyword>
<dbReference type="RefSeq" id="WP_064010276.1">
    <property type="nucleotide sequence ID" value="NZ_LUUG01000109.1"/>
</dbReference>
<dbReference type="CDD" id="cd16444">
    <property type="entry name" value="LipB"/>
    <property type="match status" value="1"/>
</dbReference>
<proteinExistence type="inferred from homology"/>
<dbReference type="HAMAP" id="MF_00013">
    <property type="entry name" value="LipB"/>
    <property type="match status" value="1"/>
</dbReference>
<name>A0A177M0Q6_METMH</name>
<dbReference type="PROSITE" id="PS51733">
    <property type="entry name" value="BPL_LPL_CATALYTIC"/>
    <property type="match status" value="1"/>
</dbReference>
<dbReference type="EMBL" id="LUUG01000109">
    <property type="protein sequence ID" value="OAH98408.1"/>
    <property type="molecule type" value="Genomic_DNA"/>
</dbReference>
<dbReference type="UniPathway" id="UPA00538">
    <property type="reaction ID" value="UER00592"/>
</dbReference>
<dbReference type="InterPro" id="IPR020605">
    <property type="entry name" value="Octanoyltransferase_CS"/>
</dbReference>
<evidence type="ECO:0000256" key="6">
    <source>
        <dbReference type="HAMAP-Rule" id="MF_00013"/>
    </source>
</evidence>
<evidence type="ECO:0000256" key="5">
    <source>
        <dbReference type="ARBA" id="ARBA00024732"/>
    </source>
</evidence>
<protein>
    <recommendedName>
        <fullName evidence="6 7">Octanoyltransferase</fullName>
        <ecNumber evidence="6 7">2.3.1.181</ecNumber>
    </recommendedName>
    <alternativeName>
        <fullName evidence="6">Lipoate-protein ligase B</fullName>
    </alternativeName>
    <alternativeName>
        <fullName evidence="6">Lipoyl/octanoyl transferase</fullName>
    </alternativeName>
    <alternativeName>
        <fullName evidence="6">Octanoyl-[acyl-carrier-protein]-protein N-octanoyltransferase</fullName>
    </alternativeName>
</protein>
<feature type="domain" description="BPL/LPL catalytic" evidence="11">
    <location>
        <begin position="33"/>
        <end position="206"/>
    </location>
</feature>
<dbReference type="InterPro" id="IPR004143">
    <property type="entry name" value="BPL_LPL_catalytic"/>
</dbReference>
<keyword evidence="3 6" id="KW-0808">Transferase</keyword>
<dbReference type="AlphaFoldDB" id="A0A177M0Q6"/>
<evidence type="ECO:0000256" key="10">
    <source>
        <dbReference type="PIRSR" id="PIRSR016262-3"/>
    </source>
</evidence>
<accession>A0A177M0Q6</accession>
<dbReference type="NCBIfam" id="TIGR00214">
    <property type="entry name" value="lipB"/>
    <property type="match status" value="1"/>
</dbReference>
<comment type="similarity">
    <text evidence="6 7">Belongs to the LipB family.</text>
</comment>
<evidence type="ECO:0000256" key="8">
    <source>
        <dbReference type="PIRSR" id="PIRSR016262-1"/>
    </source>
</evidence>
<feature type="binding site" evidence="6 9">
    <location>
        <begin position="72"/>
        <end position="79"/>
    </location>
    <ligand>
        <name>substrate</name>
    </ligand>
</feature>
<comment type="miscellaneous">
    <text evidence="6">In the reaction, the free carboxyl group of octanoic acid is attached via an amide linkage to the epsilon-amino group of a specific lysine residue of lipoyl domains of lipoate-dependent enzymes.</text>
</comment>
<keyword evidence="4 6" id="KW-0012">Acyltransferase</keyword>
<organism evidence="12 13">
    <name type="scientific">Methylomonas methanica</name>
    <dbReference type="NCBI Taxonomy" id="421"/>
    <lineage>
        <taxon>Bacteria</taxon>
        <taxon>Pseudomonadati</taxon>
        <taxon>Pseudomonadota</taxon>
        <taxon>Gammaproteobacteria</taxon>
        <taxon>Methylococcales</taxon>
        <taxon>Methylococcaceae</taxon>
        <taxon>Methylomonas</taxon>
    </lineage>
</organism>
<dbReference type="OrthoDB" id="9787061at2"/>